<proteinExistence type="predicted"/>
<dbReference type="Proteomes" id="UP000095751">
    <property type="component" value="Unassembled WGS sequence"/>
</dbReference>
<dbReference type="KEGG" id="fcy:FRACYDRAFT_237076"/>
<feature type="region of interest" description="Disordered" evidence="1">
    <location>
        <begin position="1"/>
        <end position="24"/>
    </location>
</feature>
<reference evidence="2 3" key="1">
    <citation type="submission" date="2016-09" db="EMBL/GenBank/DDBJ databases">
        <title>Extensive genetic diversity and differential bi-allelic expression allows diatom success in the polar Southern Ocean.</title>
        <authorList>
            <consortium name="DOE Joint Genome Institute"/>
            <person name="Mock T."/>
            <person name="Otillar R.P."/>
            <person name="Strauss J."/>
            <person name="Dupont C."/>
            <person name="Frickenhaus S."/>
            <person name="Maumus F."/>
            <person name="Mcmullan M."/>
            <person name="Sanges R."/>
            <person name="Schmutz J."/>
            <person name="Toseland A."/>
            <person name="Valas R."/>
            <person name="Veluchamy A."/>
            <person name="Ward B.J."/>
            <person name="Allen A."/>
            <person name="Barry K."/>
            <person name="Falciatore A."/>
            <person name="Ferrante M."/>
            <person name="Fortunato A.E."/>
            <person name="Gloeckner G."/>
            <person name="Gruber A."/>
            <person name="Hipkin R."/>
            <person name="Janech M."/>
            <person name="Kroth P."/>
            <person name="Leese F."/>
            <person name="Lindquist E."/>
            <person name="Lyon B.R."/>
            <person name="Martin J."/>
            <person name="Mayer C."/>
            <person name="Parker M."/>
            <person name="Quesneville H."/>
            <person name="Raymond J."/>
            <person name="Uhlig C."/>
            <person name="Valentin K.U."/>
            <person name="Worden A.Z."/>
            <person name="Armbrust E.V."/>
            <person name="Bowler C."/>
            <person name="Green B."/>
            <person name="Moulton V."/>
            <person name="Van Oosterhout C."/>
            <person name="Grigoriev I."/>
        </authorList>
    </citation>
    <scope>NUCLEOTIDE SEQUENCE [LARGE SCALE GENOMIC DNA]</scope>
    <source>
        <strain evidence="2 3">CCMP1102</strain>
    </source>
</reference>
<organism evidence="2 3">
    <name type="scientific">Fragilariopsis cylindrus CCMP1102</name>
    <dbReference type="NCBI Taxonomy" id="635003"/>
    <lineage>
        <taxon>Eukaryota</taxon>
        <taxon>Sar</taxon>
        <taxon>Stramenopiles</taxon>
        <taxon>Ochrophyta</taxon>
        <taxon>Bacillariophyta</taxon>
        <taxon>Bacillariophyceae</taxon>
        <taxon>Bacillariophycidae</taxon>
        <taxon>Bacillariales</taxon>
        <taxon>Bacillariaceae</taxon>
        <taxon>Fragilariopsis</taxon>
    </lineage>
</organism>
<feature type="compositionally biased region" description="Basic residues" evidence="1">
    <location>
        <begin position="399"/>
        <end position="408"/>
    </location>
</feature>
<accession>A0A1E7FKX1</accession>
<protein>
    <submittedName>
        <fullName evidence="2">Uncharacterized protein</fullName>
    </submittedName>
</protein>
<sequence>MDDDNIDNEENHQAAQDEQQRQRQQHAFVLLKKMTMVLEQKETFPLQTRNKTDELVENFLENLEDDIHDMLCSGLDSDRETEAEVEAIVRVFPEVLTRRKEDDEDQDPEHGSLHYPIQLLALVRKEVGDDEEGDWQCNPKAIAFVPLVSRLAIEFGLFEEKERGGLLYHGCFVNNVIQNLIRSDETELPNQEHHEYVDTKYLQVLIRLRRLGLLKIEDIQNFGLLIYLCRLPYFAEKRCCFLVEWDPSALTKTDRFGQLPIHFAAELSSIRGFELVFEYGIRYYPKKKGISLLFRKSNNDFIPFVEACMKFGEEQVMKMIEDTFIRCYSSSDDTPPLNVVEALMTAAVDEDIHLDCVYFLLRRQPDILQKLLSSASITTIATATANMVEFNSNNSSISPKKRKRKNKQKVVMDGCC</sequence>
<evidence type="ECO:0000256" key="1">
    <source>
        <dbReference type="SAM" id="MobiDB-lite"/>
    </source>
</evidence>
<feature type="region of interest" description="Disordered" evidence="1">
    <location>
        <begin position="394"/>
        <end position="416"/>
    </location>
</feature>
<keyword evidence="3" id="KW-1185">Reference proteome</keyword>
<dbReference type="AlphaFoldDB" id="A0A1E7FKX1"/>
<name>A0A1E7FKX1_9STRA</name>
<dbReference type="EMBL" id="KV784356">
    <property type="protein sequence ID" value="OEU18796.1"/>
    <property type="molecule type" value="Genomic_DNA"/>
</dbReference>
<evidence type="ECO:0000313" key="2">
    <source>
        <dbReference type="EMBL" id="OEU18796.1"/>
    </source>
</evidence>
<gene>
    <name evidence="2" type="ORF">FRACYDRAFT_237076</name>
</gene>
<evidence type="ECO:0000313" key="3">
    <source>
        <dbReference type="Proteomes" id="UP000095751"/>
    </source>
</evidence>
<dbReference type="InParanoid" id="A0A1E7FKX1"/>